<feature type="transmembrane region" description="Helical" evidence="1">
    <location>
        <begin position="330"/>
        <end position="352"/>
    </location>
</feature>
<protein>
    <submittedName>
        <fullName evidence="4">Uncharacterized protein LOC132800533</fullName>
    </submittedName>
</protein>
<feature type="transmembrane region" description="Helical" evidence="1">
    <location>
        <begin position="298"/>
        <end position="318"/>
    </location>
</feature>
<sequence length="371" mass="42459">MELPIPENIKKLWDLWDLRFCILFSLFLQVCLVIFAPWRQRSRRTWLHIFLWSVYLMADWVAAVAIGLITKSQTNPFIAKGNGSIFAFWASFLLLHLGGPDSITSFSLEDNKLWIRHLFGVLLQVFGAVYSLFLTIPNNKLLIPTLIVFFVGTIKYSERTVALYLASLDNFGAIALPEPYAGHDYEAAVAIYSETRSVEAPEQIAITMAANLGNFKDYNPTSESEEMKLLLTAYSLFEDFKGLFVDFLISSNDRESSRKKFLEIESAETSFRLIEYELSLIYQLLHTKVSVVCSRFGLVVRFLSLWSMVVACISFHYLVDKHKLKKFELIVTYVFLIGAIVVDIISGVNLIFSDMFLIDLHQQSWKNHIPG</sequence>
<dbReference type="Pfam" id="PF13968">
    <property type="entry name" value="DUF4220"/>
    <property type="match status" value="1"/>
</dbReference>
<dbReference type="PANTHER" id="PTHR31325">
    <property type="entry name" value="OS01G0798800 PROTEIN-RELATED"/>
    <property type="match status" value="1"/>
</dbReference>
<organism evidence="3 4">
    <name type="scientific">Ziziphus jujuba</name>
    <name type="common">Chinese jujube</name>
    <name type="synonym">Ziziphus sativa</name>
    <dbReference type="NCBI Taxonomy" id="326968"/>
    <lineage>
        <taxon>Eukaryota</taxon>
        <taxon>Viridiplantae</taxon>
        <taxon>Streptophyta</taxon>
        <taxon>Embryophyta</taxon>
        <taxon>Tracheophyta</taxon>
        <taxon>Spermatophyta</taxon>
        <taxon>Magnoliopsida</taxon>
        <taxon>eudicotyledons</taxon>
        <taxon>Gunneridae</taxon>
        <taxon>Pentapetalae</taxon>
        <taxon>rosids</taxon>
        <taxon>fabids</taxon>
        <taxon>Rosales</taxon>
        <taxon>Rhamnaceae</taxon>
        <taxon>Paliureae</taxon>
        <taxon>Ziziphus</taxon>
    </lineage>
</organism>
<dbReference type="GeneID" id="132800533"/>
<evidence type="ECO:0000256" key="1">
    <source>
        <dbReference type="SAM" id="Phobius"/>
    </source>
</evidence>
<dbReference type="RefSeq" id="XP_060670447.1">
    <property type="nucleotide sequence ID" value="XM_060814464.1"/>
</dbReference>
<keyword evidence="1" id="KW-1133">Transmembrane helix</keyword>
<evidence type="ECO:0000313" key="3">
    <source>
        <dbReference type="Proteomes" id="UP001652623"/>
    </source>
</evidence>
<dbReference type="Proteomes" id="UP001652623">
    <property type="component" value="Chromosome 2"/>
</dbReference>
<feature type="transmembrane region" description="Helical" evidence="1">
    <location>
        <begin position="117"/>
        <end position="136"/>
    </location>
</feature>
<keyword evidence="3" id="KW-1185">Reference proteome</keyword>
<feature type="domain" description="DUF4220" evidence="2">
    <location>
        <begin position="52"/>
        <end position="367"/>
    </location>
</feature>
<keyword evidence="1" id="KW-0812">Transmembrane</keyword>
<dbReference type="InterPro" id="IPR025315">
    <property type="entry name" value="DUF4220"/>
</dbReference>
<feature type="transmembrane region" description="Helical" evidence="1">
    <location>
        <begin position="77"/>
        <end position="97"/>
    </location>
</feature>
<gene>
    <name evidence="4" type="primary">LOC132800533</name>
</gene>
<feature type="transmembrane region" description="Helical" evidence="1">
    <location>
        <begin position="50"/>
        <end position="70"/>
    </location>
</feature>
<evidence type="ECO:0000259" key="2">
    <source>
        <dbReference type="Pfam" id="PF13968"/>
    </source>
</evidence>
<name>A0ABM4A137_ZIZJJ</name>
<keyword evidence="1" id="KW-0472">Membrane</keyword>
<accession>A0ABM4A137</accession>
<evidence type="ECO:0000313" key="4">
    <source>
        <dbReference type="RefSeq" id="XP_060670447.1"/>
    </source>
</evidence>
<feature type="transmembrane region" description="Helical" evidence="1">
    <location>
        <begin position="20"/>
        <end position="38"/>
    </location>
</feature>
<proteinExistence type="predicted"/>
<reference evidence="4" key="1">
    <citation type="submission" date="2025-08" db="UniProtKB">
        <authorList>
            <consortium name="RefSeq"/>
        </authorList>
    </citation>
    <scope>IDENTIFICATION</scope>
    <source>
        <tissue evidence="4">Seedling</tissue>
    </source>
</reference>